<evidence type="ECO:0000313" key="8">
    <source>
        <dbReference type="WBParaSite" id="GPUH_0001269901-mRNA-1"/>
    </source>
</evidence>
<keyword evidence="1" id="KW-0479">Metal-binding</keyword>
<dbReference type="GO" id="GO:0004721">
    <property type="term" value="F:phosphoprotein phosphatase activity"/>
    <property type="evidence" value="ECO:0007669"/>
    <property type="project" value="UniProtKB-KW"/>
</dbReference>
<protein>
    <submittedName>
        <fullName evidence="8">PPM-type phosphatase domain-containing protein</fullName>
    </submittedName>
</protein>
<keyword evidence="3" id="KW-0904">Protein phosphatase</keyword>
<proteinExistence type="predicted"/>
<evidence type="ECO:0000259" key="5">
    <source>
        <dbReference type="Pfam" id="PF00481"/>
    </source>
</evidence>
<evidence type="ECO:0000256" key="1">
    <source>
        <dbReference type="ARBA" id="ARBA00022723"/>
    </source>
</evidence>
<feature type="region of interest" description="Disordered" evidence="4">
    <location>
        <begin position="31"/>
        <end position="78"/>
    </location>
</feature>
<keyword evidence="7" id="KW-1185">Reference proteome</keyword>
<evidence type="ECO:0000313" key="7">
    <source>
        <dbReference type="Proteomes" id="UP000271098"/>
    </source>
</evidence>
<dbReference type="OrthoDB" id="10264738at2759"/>
<dbReference type="Proteomes" id="UP000271098">
    <property type="component" value="Unassembled WGS sequence"/>
</dbReference>
<name>A0A183DVE4_9BILA</name>
<dbReference type="PROSITE" id="PS01032">
    <property type="entry name" value="PPM_1"/>
    <property type="match status" value="1"/>
</dbReference>
<dbReference type="InterPro" id="IPR001932">
    <property type="entry name" value="PPM-type_phosphatase-like_dom"/>
</dbReference>
<dbReference type="GO" id="GO:0046872">
    <property type="term" value="F:metal ion binding"/>
    <property type="evidence" value="ECO:0007669"/>
    <property type="project" value="UniProtKB-KW"/>
</dbReference>
<reference evidence="6 7" key="2">
    <citation type="submission" date="2018-11" db="EMBL/GenBank/DDBJ databases">
        <authorList>
            <consortium name="Pathogen Informatics"/>
        </authorList>
    </citation>
    <scope>NUCLEOTIDE SEQUENCE [LARGE SCALE GENOMIC DNA]</scope>
</reference>
<evidence type="ECO:0000313" key="6">
    <source>
        <dbReference type="EMBL" id="VDN20878.1"/>
    </source>
</evidence>
<evidence type="ECO:0000256" key="2">
    <source>
        <dbReference type="ARBA" id="ARBA00022801"/>
    </source>
</evidence>
<dbReference type="InterPro" id="IPR036457">
    <property type="entry name" value="PPM-type-like_dom_sf"/>
</dbReference>
<dbReference type="Pfam" id="PF00481">
    <property type="entry name" value="PP2C"/>
    <property type="match status" value="1"/>
</dbReference>
<dbReference type="WBParaSite" id="GPUH_0001269901-mRNA-1">
    <property type="protein sequence ID" value="GPUH_0001269901-mRNA-1"/>
    <property type="gene ID" value="GPUH_0001269901"/>
</dbReference>
<dbReference type="SUPFAM" id="SSF81606">
    <property type="entry name" value="PP2C-like"/>
    <property type="match status" value="1"/>
</dbReference>
<gene>
    <name evidence="6" type="ORF">GPUH_LOCUS12685</name>
</gene>
<dbReference type="Gene3D" id="3.60.40.10">
    <property type="entry name" value="PPM-type phosphatase domain"/>
    <property type="match status" value="1"/>
</dbReference>
<reference evidence="8" key="1">
    <citation type="submission" date="2016-06" db="UniProtKB">
        <authorList>
            <consortium name="WormBaseParasite"/>
        </authorList>
    </citation>
    <scope>IDENTIFICATION</scope>
</reference>
<feature type="domain" description="PPM-type phosphatase" evidence="5">
    <location>
        <begin position="90"/>
        <end position="147"/>
    </location>
</feature>
<dbReference type="InterPro" id="IPR000222">
    <property type="entry name" value="PP2C_BS"/>
</dbReference>
<sequence length="150" mass="15772">MAMKRKLISAPLSISLYDDLDSGPAATATAALSSKADCDASGDASEPKKSRAEGDSTTSNGGGPALGEEEEDGGRGGAVGELLSVCGWRKGERQDMQDAHVRHDHFDLGSISNIQRSAFYAIFDGHAGRRAADFAALHLPARLKRKIEAC</sequence>
<evidence type="ECO:0000256" key="4">
    <source>
        <dbReference type="SAM" id="MobiDB-lite"/>
    </source>
</evidence>
<keyword evidence="2" id="KW-0378">Hydrolase</keyword>
<dbReference type="EMBL" id="UYRT01079520">
    <property type="protein sequence ID" value="VDN20878.1"/>
    <property type="molecule type" value="Genomic_DNA"/>
</dbReference>
<evidence type="ECO:0000256" key="3">
    <source>
        <dbReference type="ARBA" id="ARBA00022912"/>
    </source>
</evidence>
<feature type="compositionally biased region" description="Basic and acidic residues" evidence="4">
    <location>
        <begin position="45"/>
        <end position="54"/>
    </location>
</feature>
<dbReference type="AlphaFoldDB" id="A0A183DVE4"/>
<organism evidence="8">
    <name type="scientific">Gongylonema pulchrum</name>
    <dbReference type="NCBI Taxonomy" id="637853"/>
    <lineage>
        <taxon>Eukaryota</taxon>
        <taxon>Metazoa</taxon>
        <taxon>Ecdysozoa</taxon>
        <taxon>Nematoda</taxon>
        <taxon>Chromadorea</taxon>
        <taxon>Rhabditida</taxon>
        <taxon>Spirurina</taxon>
        <taxon>Spiruromorpha</taxon>
        <taxon>Spiruroidea</taxon>
        <taxon>Gongylonematidae</taxon>
        <taxon>Gongylonema</taxon>
    </lineage>
</organism>
<accession>A0A183DVE4</accession>